<protein>
    <submittedName>
        <fullName evidence="1">Uncharacterized protein</fullName>
    </submittedName>
</protein>
<organism evidence="1 2">
    <name type="scientific">Streptomyces cavernicola</name>
    <dbReference type="NCBI Taxonomy" id="3043613"/>
    <lineage>
        <taxon>Bacteria</taxon>
        <taxon>Bacillati</taxon>
        <taxon>Actinomycetota</taxon>
        <taxon>Actinomycetes</taxon>
        <taxon>Kitasatosporales</taxon>
        <taxon>Streptomycetaceae</taxon>
        <taxon>Streptomyces</taxon>
    </lineage>
</organism>
<evidence type="ECO:0000313" key="2">
    <source>
        <dbReference type="Proteomes" id="UP001223978"/>
    </source>
</evidence>
<accession>A0ABT6SE05</accession>
<comment type="caution">
    <text evidence="1">The sequence shown here is derived from an EMBL/GenBank/DDBJ whole genome shotgun (WGS) entry which is preliminary data.</text>
</comment>
<sequence>MFLAVWFLAGAVWLPVAEWPSQEPTANGHDYDADRPLELADGRRVFVEFTEQGLVERHQSAKGEPWSKPRVLHAEPGDTECPVELSAYGDTVAVMAHWDVGCNDPAADTAIAAVGDDGLTDWDVEPIDHIDRWEWTRFSWSGYRVVFRKSGGDGIEELSWRESIGFTGP</sequence>
<name>A0ABT6SE05_9ACTN</name>
<dbReference type="Proteomes" id="UP001223978">
    <property type="component" value="Unassembled WGS sequence"/>
</dbReference>
<dbReference type="EMBL" id="JASCIQ010000021">
    <property type="protein sequence ID" value="MDI3406200.1"/>
    <property type="molecule type" value="Genomic_DNA"/>
</dbReference>
<keyword evidence="2" id="KW-1185">Reference proteome</keyword>
<reference evidence="1 2" key="1">
    <citation type="submission" date="2023-05" db="EMBL/GenBank/DDBJ databases">
        <title>Draft genome sequence of Streptomyces sp. B-S-A6 isolated from a cave soil in Thailand.</title>
        <authorList>
            <person name="Chamroensaksri N."/>
            <person name="Muangham S."/>
        </authorList>
    </citation>
    <scope>NUCLEOTIDE SEQUENCE [LARGE SCALE GENOMIC DNA]</scope>
    <source>
        <strain evidence="1 2">B-S-A6</strain>
    </source>
</reference>
<proteinExistence type="predicted"/>
<dbReference type="RefSeq" id="WP_282544129.1">
    <property type="nucleotide sequence ID" value="NZ_JASCIQ010000021.1"/>
</dbReference>
<evidence type="ECO:0000313" key="1">
    <source>
        <dbReference type="EMBL" id="MDI3406200.1"/>
    </source>
</evidence>
<gene>
    <name evidence="1" type="ORF">QIS96_20585</name>
</gene>